<dbReference type="EMBL" id="JACIDU010000011">
    <property type="protein sequence ID" value="MBB4104246.1"/>
    <property type="molecule type" value="Genomic_DNA"/>
</dbReference>
<proteinExistence type="predicted"/>
<protein>
    <submittedName>
        <fullName evidence="3">Uncharacterized protein (DUF305 family)</fullName>
    </submittedName>
</protein>
<gene>
    <name evidence="3" type="ORF">GGQ66_002820</name>
</gene>
<evidence type="ECO:0000313" key="4">
    <source>
        <dbReference type="Proteomes" id="UP000584824"/>
    </source>
</evidence>
<dbReference type="InterPro" id="IPR012347">
    <property type="entry name" value="Ferritin-like"/>
</dbReference>
<comment type="caution">
    <text evidence="3">The sequence shown here is derived from an EMBL/GenBank/DDBJ whole genome shotgun (WGS) entry which is preliminary data.</text>
</comment>
<dbReference type="PANTHER" id="PTHR36933">
    <property type="entry name" value="SLL0788 PROTEIN"/>
    <property type="match status" value="1"/>
</dbReference>
<dbReference type="Pfam" id="PF03713">
    <property type="entry name" value="DUF305"/>
    <property type="match status" value="1"/>
</dbReference>
<accession>A0A7W6K2Z0</accession>
<dbReference type="Proteomes" id="UP000584824">
    <property type="component" value="Unassembled WGS sequence"/>
</dbReference>
<dbReference type="Gene3D" id="1.20.1260.10">
    <property type="match status" value="1"/>
</dbReference>
<dbReference type="RefSeq" id="WP_183793336.1">
    <property type="nucleotide sequence ID" value="NZ_JACIDU010000011.1"/>
</dbReference>
<feature type="domain" description="DUF305" evidence="2">
    <location>
        <begin position="63"/>
        <end position="119"/>
    </location>
</feature>
<evidence type="ECO:0000256" key="1">
    <source>
        <dbReference type="SAM" id="SignalP"/>
    </source>
</evidence>
<name>A0A7W6K2Z0_9HYPH</name>
<reference evidence="3 4" key="1">
    <citation type="submission" date="2020-08" db="EMBL/GenBank/DDBJ databases">
        <title>Genomic Encyclopedia of Type Strains, Phase IV (KMG-IV): sequencing the most valuable type-strain genomes for metagenomic binning, comparative biology and taxonomic classification.</title>
        <authorList>
            <person name="Goeker M."/>
        </authorList>
    </citation>
    <scope>NUCLEOTIDE SEQUENCE [LARGE SCALE GENOMIC DNA]</scope>
    <source>
        <strain evidence="3 4">DSM 26385</strain>
    </source>
</reference>
<dbReference type="InterPro" id="IPR005183">
    <property type="entry name" value="DUF305_CopM-like"/>
</dbReference>
<keyword evidence="1" id="KW-0732">Signal</keyword>
<organism evidence="3 4">
    <name type="scientific">Allorhizobium borbori</name>
    <dbReference type="NCBI Taxonomy" id="485907"/>
    <lineage>
        <taxon>Bacteria</taxon>
        <taxon>Pseudomonadati</taxon>
        <taxon>Pseudomonadota</taxon>
        <taxon>Alphaproteobacteria</taxon>
        <taxon>Hyphomicrobiales</taxon>
        <taxon>Rhizobiaceae</taxon>
        <taxon>Rhizobium/Agrobacterium group</taxon>
        <taxon>Allorhizobium</taxon>
    </lineage>
</organism>
<dbReference type="PANTHER" id="PTHR36933:SF1">
    <property type="entry name" value="SLL0788 PROTEIN"/>
    <property type="match status" value="1"/>
</dbReference>
<evidence type="ECO:0000259" key="2">
    <source>
        <dbReference type="Pfam" id="PF03713"/>
    </source>
</evidence>
<evidence type="ECO:0000313" key="3">
    <source>
        <dbReference type="EMBL" id="MBB4104246.1"/>
    </source>
</evidence>
<dbReference type="AlphaFoldDB" id="A0A7W6K2Z0"/>
<feature type="signal peptide" evidence="1">
    <location>
        <begin position="1"/>
        <end position="20"/>
    </location>
</feature>
<keyword evidence="4" id="KW-1185">Reference proteome</keyword>
<feature type="chain" id="PRO_5031105718" evidence="1">
    <location>
        <begin position="21"/>
        <end position="120"/>
    </location>
</feature>
<sequence>MSIRTAIALTALLIAAPAFAQDAHKTHDMGGMKMSDDVVIQAYEKANAKMHKDMAVKLTGDADVDFVRGMIPHHQGAIDMAKVVLEHGKDPEIRKLAEGVISAQEGEIAFMQDWLKKHGK</sequence>